<evidence type="ECO:0000256" key="2">
    <source>
        <dbReference type="ARBA" id="ARBA00022448"/>
    </source>
</evidence>
<dbReference type="InterPro" id="IPR037185">
    <property type="entry name" value="EmrE-like"/>
</dbReference>
<proteinExistence type="inferred from homology"/>
<dbReference type="GO" id="GO:0005886">
    <property type="term" value="C:plasma membrane"/>
    <property type="evidence" value="ECO:0007669"/>
    <property type="project" value="UniProtKB-SubCell"/>
</dbReference>
<accession>A0A4Y8RH68</accession>
<dbReference type="PANTHER" id="PTHR30561">
    <property type="entry name" value="SMR FAMILY PROTON-DEPENDENT DRUG EFFLUX TRANSPORTER SUGE"/>
    <property type="match status" value="1"/>
</dbReference>
<dbReference type="EMBL" id="SOZD01000004">
    <property type="protein sequence ID" value="TFF22103.1"/>
    <property type="molecule type" value="Genomic_DNA"/>
</dbReference>
<keyword evidence="6 9" id="KW-0472">Membrane</keyword>
<evidence type="ECO:0000256" key="1">
    <source>
        <dbReference type="ARBA" id="ARBA00004651"/>
    </source>
</evidence>
<sequence length="114" mass="12039">MTSAFLAYGYLAFAIICEVTGTFFLQRSAQFTRPLPTLAMAILYTAAFFFLAQALRGMPLGVAYAIWAGLGIVLTAVVGWAVFHQALDAAAMVGIAMIVGGVVVMQAFSQAATH</sequence>
<comment type="similarity">
    <text evidence="7 8">Belongs to the drug/metabolite transporter (DMT) superfamily. Small multidrug resistance (SMR) (TC 2.A.7.1) family.</text>
</comment>
<dbReference type="OrthoDB" id="9808638at2"/>
<dbReference type="Gene3D" id="1.10.3730.20">
    <property type="match status" value="1"/>
</dbReference>
<evidence type="ECO:0000256" key="5">
    <source>
        <dbReference type="ARBA" id="ARBA00022989"/>
    </source>
</evidence>
<comment type="caution">
    <text evidence="10">The sequence shown here is derived from an EMBL/GenBank/DDBJ whole genome shotgun (WGS) entry which is preliminary data.</text>
</comment>
<comment type="subcellular location">
    <subcellularLocation>
        <location evidence="1 8">Cell membrane</location>
        <topology evidence="1 8">Multi-pass membrane protein</topology>
    </subcellularLocation>
</comment>
<dbReference type="SUPFAM" id="SSF103481">
    <property type="entry name" value="Multidrug resistance efflux transporter EmrE"/>
    <property type="match status" value="1"/>
</dbReference>
<reference evidence="10 11" key="1">
    <citation type="submission" date="2019-03" db="EMBL/GenBank/DDBJ databases">
        <title>Jiella endophytica sp. nov., a novel endophytic bacterium isolated from root of Ficus microcarpa Linn. f.</title>
        <authorList>
            <person name="Tuo L."/>
        </authorList>
    </citation>
    <scope>NUCLEOTIDE SEQUENCE [LARGE SCALE GENOMIC DNA]</scope>
    <source>
        <strain evidence="10 11">CBS5Q-3</strain>
    </source>
</reference>
<dbReference type="RefSeq" id="WP_134762984.1">
    <property type="nucleotide sequence ID" value="NZ_SOZD01000004.1"/>
</dbReference>
<dbReference type="InterPro" id="IPR045324">
    <property type="entry name" value="Small_multidrug_res"/>
</dbReference>
<feature type="transmembrane region" description="Helical" evidence="9">
    <location>
        <begin position="6"/>
        <end position="25"/>
    </location>
</feature>
<evidence type="ECO:0000256" key="3">
    <source>
        <dbReference type="ARBA" id="ARBA00022475"/>
    </source>
</evidence>
<dbReference type="Proteomes" id="UP000298179">
    <property type="component" value="Unassembled WGS sequence"/>
</dbReference>
<dbReference type="GO" id="GO:1990961">
    <property type="term" value="P:xenobiotic detoxification by transmembrane export across the plasma membrane"/>
    <property type="evidence" value="ECO:0007669"/>
    <property type="project" value="UniProtKB-ARBA"/>
</dbReference>
<evidence type="ECO:0000256" key="6">
    <source>
        <dbReference type="ARBA" id="ARBA00023136"/>
    </source>
</evidence>
<evidence type="ECO:0000256" key="8">
    <source>
        <dbReference type="RuleBase" id="RU003942"/>
    </source>
</evidence>
<evidence type="ECO:0000313" key="11">
    <source>
        <dbReference type="Proteomes" id="UP000298179"/>
    </source>
</evidence>
<feature type="transmembrane region" description="Helical" evidence="9">
    <location>
        <begin position="90"/>
        <end position="108"/>
    </location>
</feature>
<evidence type="ECO:0000256" key="9">
    <source>
        <dbReference type="SAM" id="Phobius"/>
    </source>
</evidence>
<dbReference type="Pfam" id="PF00893">
    <property type="entry name" value="Multi_Drug_Res"/>
    <property type="match status" value="1"/>
</dbReference>
<gene>
    <name evidence="10" type="ORF">E3C22_15830</name>
</gene>
<evidence type="ECO:0000256" key="7">
    <source>
        <dbReference type="ARBA" id="ARBA00038032"/>
    </source>
</evidence>
<evidence type="ECO:0000256" key="4">
    <source>
        <dbReference type="ARBA" id="ARBA00022692"/>
    </source>
</evidence>
<dbReference type="GO" id="GO:0015220">
    <property type="term" value="F:choline transmembrane transporter activity"/>
    <property type="evidence" value="ECO:0007669"/>
    <property type="project" value="TreeGrafter"/>
</dbReference>
<feature type="transmembrane region" description="Helical" evidence="9">
    <location>
        <begin position="61"/>
        <end position="83"/>
    </location>
</feature>
<evidence type="ECO:0000313" key="10">
    <source>
        <dbReference type="EMBL" id="TFF22103.1"/>
    </source>
</evidence>
<keyword evidence="3" id="KW-1003">Cell membrane</keyword>
<name>A0A4Y8RH68_9HYPH</name>
<keyword evidence="5 9" id="KW-1133">Transmembrane helix</keyword>
<keyword evidence="11" id="KW-1185">Reference proteome</keyword>
<organism evidence="10 11">
    <name type="scientific">Jiella endophytica</name>
    <dbReference type="NCBI Taxonomy" id="2558362"/>
    <lineage>
        <taxon>Bacteria</taxon>
        <taxon>Pseudomonadati</taxon>
        <taxon>Pseudomonadota</taxon>
        <taxon>Alphaproteobacteria</taxon>
        <taxon>Hyphomicrobiales</taxon>
        <taxon>Aurantimonadaceae</taxon>
        <taxon>Jiella</taxon>
    </lineage>
</organism>
<protein>
    <submittedName>
        <fullName evidence="10">Multidrug efflux SMR transporter</fullName>
    </submittedName>
</protein>
<feature type="transmembrane region" description="Helical" evidence="9">
    <location>
        <begin position="37"/>
        <end position="55"/>
    </location>
</feature>
<dbReference type="GO" id="GO:0015199">
    <property type="term" value="F:amino-acid betaine transmembrane transporter activity"/>
    <property type="evidence" value="ECO:0007669"/>
    <property type="project" value="TreeGrafter"/>
</dbReference>
<keyword evidence="4 8" id="KW-0812">Transmembrane</keyword>
<dbReference type="AlphaFoldDB" id="A0A4Y8RH68"/>
<keyword evidence="2" id="KW-0813">Transport</keyword>
<dbReference type="GO" id="GO:0015297">
    <property type="term" value="F:antiporter activity"/>
    <property type="evidence" value="ECO:0007669"/>
    <property type="project" value="TreeGrafter"/>
</dbReference>
<dbReference type="PANTHER" id="PTHR30561:SF1">
    <property type="entry name" value="MULTIDRUG TRANSPORTER EMRE"/>
    <property type="match status" value="1"/>
</dbReference>
<dbReference type="FunFam" id="1.10.3730.20:FF:000001">
    <property type="entry name" value="Quaternary ammonium compound resistance transporter SugE"/>
    <property type="match status" value="1"/>
</dbReference>
<dbReference type="InterPro" id="IPR000390">
    <property type="entry name" value="Small_drug/metabolite_transptr"/>
</dbReference>
<dbReference type="GO" id="GO:0031460">
    <property type="term" value="P:glycine betaine transport"/>
    <property type="evidence" value="ECO:0007669"/>
    <property type="project" value="TreeGrafter"/>
</dbReference>